<gene>
    <name evidence="1" type="ORF">SS50377_17267</name>
</gene>
<organism evidence="1">
    <name type="scientific">Spironucleus salmonicida</name>
    <dbReference type="NCBI Taxonomy" id="348837"/>
    <lineage>
        <taxon>Eukaryota</taxon>
        <taxon>Metamonada</taxon>
        <taxon>Diplomonadida</taxon>
        <taxon>Hexamitidae</taxon>
        <taxon>Hexamitinae</taxon>
        <taxon>Spironucleus</taxon>
    </lineage>
</organism>
<proteinExistence type="predicted"/>
<dbReference type="EMBL" id="KI546146">
    <property type="protein sequence ID" value="EST43109.1"/>
    <property type="molecule type" value="Genomic_DNA"/>
</dbReference>
<dbReference type="AlphaFoldDB" id="V6LQS8"/>
<name>V6LQS8_9EUKA</name>
<reference evidence="1" key="1">
    <citation type="journal article" date="2014" name="PLoS Genet.">
        <title>The Genome of Spironucleus salmonicida Highlights a Fish Pathogen Adapted to Fluctuating Environments.</title>
        <authorList>
            <person name="Xu F."/>
            <person name="Jerlstrom-Hultqvist J."/>
            <person name="Einarsson E."/>
            <person name="Astvaldsson A."/>
            <person name="Svard S.G."/>
            <person name="Andersson J.O."/>
        </authorList>
    </citation>
    <scope>NUCLEOTIDE SEQUENCE</scope>
</reference>
<protein>
    <submittedName>
        <fullName evidence="1">Uncharacterized protein</fullName>
    </submittedName>
</protein>
<sequence length="84" mass="9007">MRRKVTVAKMRNRKTSLHERPLAHSLAVGSELGRDRNTELERDAGALGAHVLVAHHDSVVHEGVTGGLTTGVAAYLEALPHAPL</sequence>
<evidence type="ECO:0000313" key="1">
    <source>
        <dbReference type="EMBL" id="EST43109.1"/>
    </source>
</evidence>
<feature type="non-terminal residue" evidence="1">
    <location>
        <position position="84"/>
    </location>
</feature>
<accession>V6LQS8</accession>